<keyword evidence="3" id="KW-1185">Reference proteome</keyword>
<dbReference type="InterPro" id="IPR025326">
    <property type="entry name" value="DUF4232"/>
</dbReference>
<reference evidence="2 3" key="1">
    <citation type="submission" date="2024-03" db="EMBL/GenBank/DDBJ databases">
        <title>Rhodococcus navarretei sp. nov. and Pseudarthrobacter quantumdoti sp. nov., two new species with the ability to biosynthesize Quantum Dots isolated from soil samples at Union Glacier, Antarctica.</title>
        <authorList>
            <person name="Vargas M."/>
        </authorList>
    </citation>
    <scope>NUCLEOTIDE SEQUENCE [LARGE SCALE GENOMIC DNA]</scope>
    <source>
        <strain evidence="2 3">RC-2-3</strain>
    </source>
</reference>
<evidence type="ECO:0000313" key="2">
    <source>
        <dbReference type="EMBL" id="WXK92456.1"/>
    </source>
</evidence>
<protein>
    <submittedName>
        <fullName evidence="2">DUF4232 domain-containing protein</fullName>
    </submittedName>
</protein>
<evidence type="ECO:0000259" key="1">
    <source>
        <dbReference type="Pfam" id="PF14016"/>
    </source>
</evidence>
<dbReference type="Proteomes" id="UP001623384">
    <property type="component" value="Chromosome"/>
</dbReference>
<accession>A0ABZ2R3T6</accession>
<evidence type="ECO:0000313" key="3">
    <source>
        <dbReference type="Proteomes" id="UP001623384"/>
    </source>
</evidence>
<name>A0ABZ2R3T6_9MICC</name>
<dbReference type="Pfam" id="PF14016">
    <property type="entry name" value="DUF4232"/>
    <property type="match status" value="1"/>
</dbReference>
<proteinExistence type="predicted"/>
<dbReference type="EMBL" id="CP148033">
    <property type="protein sequence ID" value="WXK92456.1"/>
    <property type="molecule type" value="Genomic_DNA"/>
</dbReference>
<feature type="domain" description="DUF4232" evidence="1">
    <location>
        <begin position="2"/>
        <end position="114"/>
    </location>
</feature>
<sequence>MYMKLNLTNTGTGPCILRGYAGVSLTADAAGAPIGAPAVRDESTAVADVLLAPGQTGTAVLRYTQAGNYSDCAMVDAAGYRIYPPEDTDSLFLPQPTRACSNGAITLLTISPFQPA</sequence>
<gene>
    <name evidence="2" type="ORF">WHH00_15455</name>
</gene>
<organism evidence="2 3">
    <name type="scientific">Pseudarthrobacter quantipunctorum</name>
    <dbReference type="NCBI Taxonomy" id="3128980"/>
    <lineage>
        <taxon>Bacteria</taxon>
        <taxon>Bacillati</taxon>
        <taxon>Actinomycetota</taxon>
        <taxon>Actinomycetes</taxon>
        <taxon>Micrococcales</taxon>
        <taxon>Micrococcaceae</taxon>
        <taxon>Pseudarthrobacter</taxon>
    </lineage>
</organism>
<dbReference type="RefSeq" id="WP_308192128.1">
    <property type="nucleotide sequence ID" value="NZ_CP148033.1"/>
</dbReference>